<gene>
    <name evidence="1" type="ORF">NQ176_g1395</name>
</gene>
<organism evidence="1 2">
    <name type="scientific">Zarea fungicola</name>
    <dbReference type="NCBI Taxonomy" id="93591"/>
    <lineage>
        <taxon>Eukaryota</taxon>
        <taxon>Fungi</taxon>
        <taxon>Dikarya</taxon>
        <taxon>Ascomycota</taxon>
        <taxon>Pezizomycotina</taxon>
        <taxon>Sordariomycetes</taxon>
        <taxon>Hypocreomycetidae</taxon>
        <taxon>Hypocreales</taxon>
        <taxon>Cordycipitaceae</taxon>
        <taxon>Zarea</taxon>
    </lineage>
</organism>
<comment type="caution">
    <text evidence="1">The sequence shown here is derived from an EMBL/GenBank/DDBJ whole genome shotgun (WGS) entry which is preliminary data.</text>
</comment>
<evidence type="ECO:0000313" key="2">
    <source>
        <dbReference type="Proteomes" id="UP001143910"/>
    </source>
</evidence>
<proteinExistence type="predicted"/>
<protein>
    <submittedName>
        <fullName evidence="1">Uncharacterized protein</fullName>
    </submittedName>
</protein>
<evidence type="ECO:0000313" key="1">
    <source>
        <dbReference type="EMBL" id="KAJ2982437.1"/>
    </source>
</evidence>
<reference evidence="1" key="1">
    <citation type="submission" date="2022-08" db="EMBL/GenBank/DDBJ databases">
        <title>Genome Sequence of Lecanicillium fungicola.</title>
        <authorList>
            <person name="Buettner E."/>
        </authorList>
    </citation>
    <scope>NUCLEOTIDE SEQUENCE</scope>
    <source>
        <strain evidence="1">Babe33</strain>
    </source>
</reference>
<name>A0ACC1NT08_9HYPO</name>
<dbReference type="EMBL" id="JANJQO010000076">
    <property type="protein sequence ID" value="KAJ2982437.1"/>
    <property type="molecule type" value="Genomic_DNA"/>
</dbReference>
<keyword evidence="2" id="KW-1185">Reference proteome</keyword>
<dbReference type="Proteomes" id="UP001143910">
    <property type="component" value="Unassembled WGS sequence"/>
</dbReference>
<accession>A0ACC1NT08</accession>
<sequence length="777" mass="87434">MKLVSVHSGKVVDLPNVALPPYAVLSHTHAATDQISSTVSNEKLAHAYERTIFYGLEYIWIAELCIDGSSMVDLDDAVNGSRRRLRDSTVCFAYLDDLPAEATLDSSALWSRCRYWKRAWTLQELILSPRIQFYDCKWNYRGDKDSPELLSLLSCITNIPQRVLIDSTTLSEISLGMQISWLAGRGAEREEDTAYALVAITKSTLPINYGEGATKAFLRLQEELLRDTRDGSLLAWQSDQEGDVRGLLARSPSEFNHFAPAAAASKELQRPWDFDGKVRLTSKGIELKSRVCDGPGSLLVSIGQRKQDLGKGDNIFICLRERNGIYVRVAAASYVSSAAPCNWHTITAARDLAQNCSLSLRSIFNSTPYRLDIADGRGYAACWQEGLGSLDSKDYAESIRLNYDQDTEMKLEPDEIMVACTTQSYTPSHIPDFSHVDIDLTGPWAGPQEQRQKRLSQHRSINEDAASDVDDAVSSVNSEMGRCTSYSECSSGCSSGCSSDCASHIDPEGDNMYGYQGYLYRNRAIGQPENDCDVDDETVATETRSTTTLTAEKDDWNSLKNPIMQKSFREKVLQTAYERLCHWITTVQYIEPPEDRLPPRSRINTSAWFARPESLTPRTGSAFSDFDTMQQQQQQQQSFVAIFRPHGYFHLACPFFAADPLLHPSCVVKGQDLQSISDVLRHVSQHHAWLPYCSRCYRDFEHAEDRDKQMKEARFWPDLALAGRLIGFATRNGAMVARGRRTNNSAKIRKIRNESDRRQRWINTLTLHFDSVQGVSL</sequence>